<dbReference type="InterPro" id="IPR019734">
    <property type="entry name" value="TPR_rpt"/>
</dbReference>
<dbReference type="PANTHER" id="PTHR44943:SF8">
    <property type="entry name" value="TPR REPEAT-CONTAINING PROTEIN MJ0263"/>
    <property type="match status" value="1"/>
</dbReference>
<protein>
    <recommendedName>
        <fullName evidence="6">Tetratricopeptide repeat protein</fullName>
    </recommendedName>
</protein>
<evidence type="ECO:0000256" key="2">
    <source>
        <dbReference type="ARBA" id="ARBA00022803"/>
    </source>
</evidence>
<dbReference type="RefSeq" id="WP_025065216.1">
    <property type="nucleotide sequence ID" value="NZ_CP013195.1"/>
</dbReference>
<evidence type="ECO:0000256" key="3">
    <source>
        <dbReference type="PROSITE-ProRule" id="PRU00339"/>
    </source>
</evidence>
<reference evidence="5" key="1">
    <citation type="submission" date="2015-11" db="EMBL/GenBank/DDBJ databases">
        <authorList>
            <person name="Holder M.E."/>
            <person name="Ajami N.J."/>
            <person name="Petrosino J.F."/>
        </authorList>
    </citation>
    <scope>NUCLEOTIDE SEQUENCE [LARGE SCALE GENOMIC DNA]</scope>
    <source>
        <strain evidence="5">F0113</strain>
    </source>
</reference>
<evidence type="ECO:0008006" key="6">
    <source>
        <dbReference type="Google" id="ProtNLM"/>
    </source>
</evidence>
<dbReference type="InterPro" id="IPR051685">
    <property type="entry name" value="Ycf3/AcsC/BcsC/TPR_MFPF"/>
</dbReference>
<gene>
    <name evidence="4" type="ORF">AS203_10430</name>
</gene>
<dbReference type="PROSITE" id="PS50005">
    <property type="entry name" value="TPR"/>
    <property type="match status" value="1"/>
</dbReference>
<keyword evidence="2 3" id="KW-0802">TPR repeat</keyword>
<dbReference type="Gene3D" id="1.25.40.10">
    <property type="entry name" value="Tetratricopeptide repeat domain"/>
    <property type="match status" value="3"/>
</dbReference>
<sequence length="477" mass="55310">MREENYFEDQEFLNNLHAYEDARREGKDMFLDADTLGEISEYYRREGQSEKSLEVVDYGLKLFPGASTLLAVKSRYALYMDGDLDQADALAEEMSEKNTSDYVDIKFEILLNREKQEEADRLMRDVYAKVDESDKQRFALNTISTYLDFQLADQAQRWLDLLIDRNDAEARSLEGRIASNQGNYEESEAIFRKLTDDYPYEDDHWMNLAYVQFLANHQRDALESCEFALAINPDNATALVVKGHIFFAMDKYEDALKYYTRFNELEHASEAGDLNIALTLNELGRFKEAIEHFTKAEKKAGRSSEQFGRIYQGMSRALSRTGDVEGAFAYLDRFWPLNDEDDNIYQLERARIMLENQRQEEAVELVMTTLENAASQPNLAAFLMYRFAAMAYETGLIQLAYETLKMMFTMVKTPKWPVGNAQLAACCHILGKREEFGPALERAVQLNPAEARDVLRGLFPEELPPEQYYEYYLQRMK</sequence>
<dbReference type="STRING" id="76123.AS203_10430"/>
<dbReference type="AlphaFoldDB" id="A0A0S2KMX2"/>
<organism evidence="4 5">
    <name type="scientific">Hoylesella enoeca</name>
    <dbReference type="NCBI Taxonomy" id="76123"/>
    <lineage>
        <taxon>Bacteria</taxon>
        <taxon>Pseudomonadati</taxon>
        <taxon>Bacteroidota</taxon>
        <taxon>Bacteroidia</taxon>
        <taxon>Bacteroidales</taxon>
        <taxon>Prevotellaceae</taxon>
        <taxon>Hoylesella</taxon>
    </lineage>
</organism>
<feature type="repeat" description="TPR" evidence="3">
    <location>
        <begin position="236"/>
        <end position="269"/>
    </location>
</feature>
<dbReference type="PANTHER" id="PTHR44943">
    <property type="entry name" value="CELLULOSE SYNTHASE OPERON PROTEIN C"/>
    <property type="match status" value="1"/>
</dbReference>
<dbReference type="eggNOG" id="COG0457">
    <property type="taxonomic scope" value="Bacteria"/>
</dbReference>
<dbReference type="Pfam" id="PF13432">
    <property type="entry name" value="TPR_16"/>
    <property type="match status" value="2"/>
</dbReference>
<keyword evidence="5" id="KW-1185">Reference proteome</keyword>
<dbReference type="EMBL" id="CP013195">
    <property type="protein sequence ID" value="ALO49459.1"/>
    <property type="molecule type" value="Genomic_DNA"/>
</dbReference>
<evidence type="ECO:0000256" key="1">
    <source>
        <dbReference type="ARBA" id="ARBA00022737"/>
    </source>
</evidence>
<dbReference type="KEGG" id="peo:AS203_10430"/>
<evidence type="ECO:0000313" key="5">
    <source>
        <dbReference type="Proteomes" id="UP000056252"/>
    </source>
</evidence>
<keyword evidence="1" id="KW-0677">Repeat</keyword>
<dbReference type="Proteomes" id="UP000056252">
    <property type="component" value="Chromosome"/>
</dbReference>
<dbReference type="SUPFAM" id="SSF48452">
    <property type="entry name" value="TPR-like"/>
    <property type="match status" value="2"/>
</dbReference>
<dbReference type="InterPro" id="IPR011990">
    <property type="entry name" value="TPR-like_helical_dom_sf"/>
</dbReference>
<dbReference type="SMART" id="SM00028">
    <property type="entry name" value="TPR"/>
    <property type="match status" value="5"/>
</dbReference>
<evidence type="ECO:0000313" key="4">
    <source>
        <dbReference type="EMBL" id="ALO49459.1"/>
    </source>
</evidence>
<dbReference type="OrthoDB" id="9803982at2"/>
<accession>A0A0S2KMX2</accession>
<proteinExistence type="predicted"/>
<name>A0A0S2KMX2_9BACT</name>